<dbReference type="PANTHER" id="PTHR33215:SF13">
    <property type="entry name" value="PROTEIN DISTAL ANTENNA"/>
    <property type="match status" value="1"/>
</dbReference>
<feature type="domain" description="Brinker DNA-binding" evidence="4">
    <location>
        <begin position="29"/>
        <end position="86"/>
    </location>
</feature>
<dbReference type="SUPFAM" id="SSF46689">
    <property type="entry name" value="Homeodomain-like"/>
    <property type="match status" value="1"/>
</dbReference>
<organism evidence="5 6">
    <name type="scientific">Nicrophorus vespilloides</name>
    <name type="common">Boreal carrion beetle</name>
    <dbReference type="NCBI Taxonomy" id="110193"/>
    <lineage>
        <taxon>Eukaryota</taxon>
        <taxon>Metazoa</taxon>
        <taxon>Ecdysozoa</taxon>
        <taxon>Arthropoda</taxon>
        <taxon>Hexapoda</taxon>
        <taxon>Insecta</taxon>
        <taxon>Pterygota</taxon>
        <taxon>Neoptera</taxon>
        <taxon>Endopterygota</taxon>
        <taxon>Coleoptera</taxon>
        <taxon>Polyphaga</taxon>
        <taxon>Staphyliniformia</taxon>
        <taxon>Silphidae</taxon>
        <taxon>Nicrophorinae</taxon>
        <taxon>Nicrophorus</taxon>
    </lineage>
</organism>
<sequence>MVVMAHGVNAEMKRSGKGGGVGDAKTGIGSRRIFPPHFKLQVLDSYRKDADCKGNQRATARKYGIHRRQIQKWLQAEGNLRNSVVMVSAKAATGLGGAASAAAVAAAAAVIGVGVGGAESEARKCGHVEMSLSRRQRDDAPLDSYPPQQQTTAASRVPALSPSSYSSYQEIAMTTTTTTTMTTTIMSDDNNHWQPLDFSTQSREAPIDLSLKRPTPSPSPATSPPPIYAPTATSLPPQHPDIWDLSTKPKPTKLFKPYDLDDFHNNNNNNNSSSNNYNYNDTYTLHELRPHIYQCYQTSYPHMYYEDQTHILKQRHSYSLDFKLNAIESYYQDDSCKGNQRAVASKYNIHRRQVQKWLKQEDELRQRNDHAHTVR</sequence>
<proteinExistence type="predicted"/>
<feature type="compositionally biased region" description="Pro residues" evidence="3">
    <location>
        <begin position="215"/>
        <end position="228"/>
    </location>
</feature>
<dbReference type="RefSeq" id="XP_017774797.1">
    <property type="nucleotide sequence ID" value="XM_017919308.1"/>
</dbReference>
<feature type="region of interest" description="Disordered" evidence="3">
    <location>
        <begin position="209"/>
        <end position="246"/>
    </location>
</feature>
<evidence type="ECO:0000256" key="1">
    <source>
        <dbReference type="ARBA" id="ARBA00004123"/>
    </source>
</evidence>
<dbReference type="GeneID" id="108561395"/>
<dbReference type="PANTHER" id="PTHR33215">
    <property type="entry name" value="PROTEIN DISTAL ANTENNA"/>
    <property type="match status" value="1"/>
</dbReference>
<dbReference type="InterPro" id="IPR051839">
    <property type="entry name" value="RD_transcriptional_regulator"/>
</dbReference>
<comment type="subcellular location">
    <subcellularLocation>
        <location evidence="1">Nucleus</location>
    </subcellularLocation>
</comment>
<keyword evidence="5" id="KW-1185">Reference proteome</keyword>
<accession>A0ABM1MJP7</accession>
<evidence type="ECO:0000259" key="4">
    <source>
        <dbReference type="Pfam" id="PF09607"/>
    </source>
</evidence>
<feature type="region of interest" description="Disordered" evidence="3">
    <location>
        <begin position="132"/>
        <end position="161"/>
    </location>
</feature>
<dbReference type="InterPro" id="IPR018586">
    <property type="entry name" value="Brinker_DNA-bd"/>
</dbReference>
<feature type="domain" description="Brinker DNA-binding" evidence="4">
    <location>
        <begin position="315"/>
        <end position="366"/>
    </location>
</feature>
<evidence type="ECO:0000256" key="2">
    <source>
        <dbReference type="ARBA" id="ARBA00023125"/>
    </source>
</evidence>
<name>A0ABM1MJP7_NICVS</name>
<dbReference type="Gene3D" id="1.10.10.60">
    <property type="entry name" value="Homeodomain-like"/>
    <property type="match status" value="2"/>
</dbReference>
<evidence type="ECO:0000256" key="3">
    <source>
        <dbReference type="SAM" id="MobiDB-lite"/>
    </source>
</evidence>
<keyword evidence="2" id="KW-0238">DNA-binding</keyword>
<dbReference type="Pfam" id="PF09607">
    <property type="entry name" value="BrkDBD"/>
    <property type="match status" value="2"/>
</dbReference>
<dbReference type="Proteomes" id="UP000695000">
    <property type="component" value="Unplaced"/>
</dbReference>
<evidence type="ECO:0000313" key="5">
    <source>
        <dbReference type="Proteomes" id="UP000695000"/>
    </source>
</evidence>
<evidence type="ECO:0000313" key="6">
    <source>
        <dbReference type="RefSeq" id="XP_017774797.1"/>
    </source>
</evidence>
<dbReference type="InterPro" id="IPR009057">
    <property type="entry name" value="Homeodomain-like_sf"/>
</dbReference>
<reference evidence="6" key="1">
    <citation type="submission" date="2025-08" db="UniProtKB">
        <authorList>
            <consortium name="RefSeq"/>
        </authorList>
    </citation>
    <scope>IDENTIFICATION</scope>
    <source>
        <tissue evidence="6">Whole Larva</tissue>
    </source>
</reference>
<protein>
    <submittedName>
        <fullName evidence="6">Uncharacterized protein LOC108561395</fullName>
    </submittedName>
</protein>
<gene>
    <name evidence="6" type="primary">LOC108561395</name>
</gene>